<feature type="modified residue" description="4-aspartylphosphate" evidence="6">
    <location>
        <position position="52"/>
    </location>
</feature>
<dbReference type="InterPro" id="IPR011006">
    <property type="entry name" value="CheY-like_superfamily"/>
</dbReference>
<keyword evidence="11" id="KW-1185">Reference proteome</keyword>
<dbReference type="PROSITE" id="PS50110">
    <property type="entry name" value="RESPONSE_REGULATORY"/>
    <property type="match status" value="1"/>
</dbReference>
<feature type="domain" description="OmpR/PhoB-type" evidence="9">
    <location>
        <begin position="124"/>
        <end position="225"/>
    </location>
</feature>
<evidence type="ECO:0000313" key="10">
    <source>
        <dbReference type="EMBL" id="MCX7569614.1"/>
    </source>
</evidence>
<dbReference type="RefSeq" id="WP_267150849.1">
    <property type="nucleotide sequence ID" value="NZ_JAPMLT010000002.1"/>
</dbReference>
<evidence type="ECO:0000256" key="2">
    <source>
        <dbReference type="ARBA" id="ARBA00023012"/>
    </source>
</evidence>
<accession>A0ABT3X4F4</accession>
<protein>
    <submittedName>
        <fullName evidence="10">Response regulator transcription factor</fullName>
    </submittedName>
</protein>
<evidence type="ECO:0000313" key="11">
    <source>
        <dbReference type="Proteomes" id="UP001208017"/>
    </source>
</evidence>
<keyword evidence="4 7" id="KW-0238">DNA-binding</keyword>
<keyword evidence="1 6" id="KW-0597">Phosphoprotein</keyword>
<dbReference type="SUPFAM" id="SSF52172">
    <property type="entry name" value="CheY-like"/>
    <property type="match status" value="1"/>
</dbReference>
<feature type="domain" description="Response regulatory" evidence="8">
    <location>
        <begin position="5"/>
        <end position="116"/>
    </location>
</feature>
<dbReference type="PROSITE" id="PS51755">
    <property type="entry name" value="OMPR_PHOB"/>
    <property type="match status" value="1"/>
</dbReference>
<dbReference type="Proteomes" id="UP001208017">
    <property type="component" value="Unassembled WGS sequence"/>
</dbReference>
<dbReference type="InterPro" id="IPR036388">
    <property type="entry name" value="WH-like_DNA-bd_sf"/>
</dbReference>
<dbReference type="Gene3D" id="3.40.50.2300">
    <property type="match status" value="1"/>
</dbReference>
<dbReference type="PANTHER" id="PTHR48111:SF40">
    <property type="entry name" value="PHOSPHATE REGULON TRANSCRIPTIONAL REGULATORY PROTEIN PHOB"/>
    <property type="match status" value="1"/>
</dbReference>
<dbReference type="SMART" id="SM00448">
    <property type="entry name" value="REC"/>
    <property type="match status" value="1"/>
</dbReference>
<evidence type="ECO:0000259" key="8">
    <source>
        <dbReference type="PROSITE" id="PS50110"/>
    </source>
</evidence>
<keyword evidence="5" id="KW-0804">Transcription</keyword>
<evidence type="ECO:0000259" key="9">
    <source>
        <dbReference type="PROSITE" id="PS51755"/>
    </source>
</evidence>
<keyword evidence="3" id="KW-0805">Transcription regulation</keyword>
<evidence type="ECO:0000256" key="5">
    <source>
        <dbReference type="ARBA" id="ARBA00023163"/>
    </source>
</evidence>
<dbReference type="PANTHER" id="PTHR48111">
    <property type="entry name" value="REGULATOR OF RPOS"/>
    <property type="match status" value="1"/>
</dbReference>
<evidence type="ECO:0000256" key="3">
    <source>
        <dbReference type="ARBA" id="ARBA00023015"/>
    </source>
</evidence>
<evidence type="ECO:0000256" key="7">
    <source>
        <dbReference type="PROSITE-ProRule" id="PRU01091"/>
    </source>
</evidence>
<organism evidence="10 11">
    <name type="scientific">Tumebacillus lacus</name>
    <dbReference type="NCBI Taxonomy" id="2995335"/>
    <lineage>
        <taxon>Bacteria</taxon>
        <taxon>Bacillati</taxon>
        <taxon>Bacillota</taxon>
        <taxon>Bacilli</taxon>
        <taxon>Bacillales</taxon>
        <taxon>Alicyclobacillaceae</taxon>
        <taxon>Tumebacillus</taxon>
    </lineage>
</organism>
<dbReference type="CDD" id="cd00383">
    <property type="entry name" value="trans_reg_C"/>
    <property type="match status" value="1"/>
</dbReference>
<dbReference type="Pfam" id="PF00072">
    <property type="entry name" value="Response_reg"/>
    <property type="match status" value="1"/>
</dbReference>
<feature type="DNA-binding region" description="OmpR/PhoB-type" evidence="7">
    <location>
        <begin position="124"/>
        <end position="225"/>
    </location>
</feature>
<dbReference type="Gene3D" id="6.10.250.690">
    <property type="match status" value="1"/>
</dbReference>
<comment type="caution">
    <text evidence="10">The sequence shown here is derived from an EMBL/GenBank/DDBJ whole genome shotgun (WGS) entry which is preliminary data.</text>
</comment>
<evidence type="ECO:0000256" key="4">
    <source>
        <dbReference type="ARBA" id="ARBA00023125"/>
    </source>
</evidence>
<dbReference type="InterPro" id="IPR016032">
    <property type="entry name" value="Sig_transdc_resp-reg_C-effctor"/>
</dbReference>
<reference evidence="10 11" key="1">
    <citation type="submission" date="2022-11" db="EMBL/GenBank/DDBJ databases">
        <title>Study of microbial diversity in lake waters.</title>
        <authorList>
            <person name="Zhang J."/>
        </authorList>
    </citation>
    <scope>NUCLEOTIDE SEQUENCE [LARGE SCALE GENOMIC DNA]</scope>
    <source>
        <strain evidence="10 11">DT12</strain>
    </source>
</reference>
<dbReference type="InterPro" id="IPR039420">
    <property type="entry name" value="WalR-like"/>
</dbReference>
<sequence length="225" mass="25388">MSGQRVLYIEDETEIGEWVKQDLEGRGYRVTWLLSGDGAVAAADEADVVILDVMLPGLDGFTIGQRLKQQRSDLPILMLTARTSLDDKLAGLLFADDYLTKPFHPEELAARVDVLLRRFGAAAAQPVLLGSLRIVLEENRIVDTETGREVSLTQKEHGLLALFLRHPNQILTKEQLFEAVWGEDFIGGDNTLMVHIRHLREKIERDPSKPEHLQTIRGLGYRLKR</sequence>
<dbReference type="InterPro" id="IPR001867">
    <property type="entry name" value="OmpR/PhoB-type_DNA-bd"/>
</dbReference>
<gene>
    <name evidence="10" type="ORF">OS242_06530</name>
</gene>
<dbReference type="EMBL" id="JAPMLT010000002">
    <property type="protein sequence ID" value="MCX7569614.1"/>
    <property type="molecule type" value="Genomic_DNA"/>
</dbReference>
<dbReference type="SUPFAM" id="SSF46894">
    <property type="entry name" value="C-terminal effector domain of the bipartite response regulators"/>
    <property type="match status" value="1"/>
</dbReference>
<evidence type="ECO:0000256" key="1">
    <source>
        <dbReference type="ARBA" id="ARBA00022553"/>
    </source>
</evidence>
<dbReference type="Pfam" id="PF00486">
    <property type="entry name" value="Trans_reg_C"/>
    <property type="match status" value="1"/>
</dbReference>
<evidence type="ECO:0000256" key="6">
    <source>
        <dbReference type="PROSITE-ProRule" id="PRU00169"/>
    </source>
</evidence>
<dbReference type="InterPro" id="IPR001789">
    <property type="entry name" value="Sig_transdc_resp-reg_receiver"/>
</dbReference>
<dbReference type="SMART" id="SM00862">
    <property type="entry name" value="Trans_reg_C"/>
    <property type="match status" value="1"/>
</dbReference>
<name>A0ABT3X4F4_9BACL</name>
<dbReference type="Gene3D" id="1.10.10.10">
    <property type="entry name" value="Winged helix-like DNA-binding domain superfamily/Winged helix DNA-binding domain"/>
    <property type="match status" value="1"/>
</dbReference>
<keyword evidence="2" id="KW-0902">Two-component regulatory system</keyword>
<proteinExistence type="predicted"/>